<dbReference type="NCBIfam" id="TIGR04085">
    <property type="entry name" value="rSAM_more_4Fe4S"/>
    <property type="match status" value="1"/>
</dbReference>
<evidence type="ECO:0000256" key="2">
    <source>
        <dbReference type="ARBA" id="ARBA00022691"/>
    </source>
</evidence>
<dbReference type="InterPro" id="IPR058240">
    <property type="entry name" value="rSAM_sf"/>
</dbReference>
<keyword evidence="6 8" id="KW-0408">Iron</keyword>
<evidence type="ECO:0000256" key="7">
    <source>
        <dbReference type="ARBA" id="ARBA00023014"/>
    </source>
</evidence>
<dbReference type="NCBIfam" id="TIGR02109">
    <property type="entry name" value="PQQ_syn_pqqE"/>
    <property type="match status" value="1"/>
</dbReference>
<dbReference type="InterPro" id="IPR013785">
    <property type="entry name" value="Aldolase_TIM"/>
</dbReference>
<dbReference type="PROSITE" id="PS51918">
    <property type="entry name" value="RADICAL_SAM"/>
    <property type="match status" value="1"/>
</dbReference>
<dbReference type="AlphaFoldDB" id="A0A0H3L058"/>
<gene>
    <name evidence="8 10" type="primary">pqqE</name>
    <name evidence="10" type="ordered locus">PAJ_1190</name>
</gene>
<dbReference type="InterPro" id="IPR007197">
    <property type="entry name" value="rSAM"/>
</dbReference>
<dbReference type="PATRIC" id="fig|932677.3.peg.1379"/>
<evidence type="ECO:0000256" key="5">
    <source>
        <dbReference type="ARBA" id="ARBA00023002"/>
    </source>
</evidence>
<feature type="domain" description="Radical SAM core" evidence="9">
    <location>
        <begin position="61"/>
        <end position="276"/>
    </location>
</feature>
<evidence type="ECO:0000313" key="11">
    <source>
        <dbReference type="Proteomes" id="UP000006690"/>
    </source>
</evidence>
<dbReference type="InterPro" id="IPR000385">
    <property type="entry name" value="MoaA_NifB_PqqE_Fe-S-bd_CS"/>
</dbReference>
<dbReference type="SUPFAM" id="SSF102114">
    <property type="entry name" value="Radical SAM enzymes"/>
    <property type="match status" value="1"/>
</dbReference>
<evidence type="ECO:0000256" key="1">
    <source>
        <dbReference type="ARBA" id="ARBA00022485"/>
    </source>
</evidence>
<dbReference type="Pfam" id="PF13186">
    <property type="entry name" value="SPASM"/>
    <property type="match status" value="1"/>
</dbReference>
<feature type="binding site" evidence="8">
    <location>
        <position position="82"/>
    </location>
    <ligand>
        <name>[4Fe-4S] cluster</name>
        <dbReference type="ChEBI" id="CHEBI:49883"/>
        <note>4Fe-4S-S-AdoMet</note>
    </ligand>
</feature>
<dbReference type="GO" id="GO:0018189">
    <property type="term" value="P:pyrroloquinoline quinone biosynthetic process"/>
    <property type="evidence" value="ECO:0007669"/>
    <property type="project" value="UniProtKB-UniRule"/>
</dbReference>
<dbReference type="InterPro" id="IPR011843">
    <property type="entry name" value="PQQ_synth_PqqE_bac"/>
</dbReference>
<dbReference type="UniPathway" id="UPA00539"/>
<dbReference type="EC" id="1.21.98.4" evidence="8"/>
<keyword evidence="4 8" id="KW-0884">PQQ biosynthesis</keyword>
<dbReference type="GO" id="GO:1904047">
    <property type="term" value="F:S-adenosyl-L-methionine binding"/>
    <property type="evidence" value="ECO:0007669"/>
    <property type="project" value="UniProtKB-UniRule"/>
</dbReference>
<dbReference type="Pfam" id="PF04055">
    <property type="entry name" value="Radical_SAM"/>
    <property type="match status" value="1"/>
</dbReference>
<dbReference type="GO" id="GO:0051539">
    <property type="term" value="F:4 iron, 4 sulfur cluster binding"/>
    <property type="evidence" value="ECO:0007669"/>
    <property type="project" value="UniProtKB-KW"/>
</dbReference>
<evidence type="ECO:0000313" key="10">
    <source>
        <dbReference type="EMBL" id="BAK11270.1"/>
    </source>
</evidence>
<comment type="function">
    <text evidence="8">Catalyzes the cross-linking of a glutamate residue and a tyrosine residue in the PqqA protein as part of the biosynthesis of pyrroloquinoline quinone (PQQ).</text>
</comment>
<sequence length="433" mass="48938">MKPPPPFWNWLTASRISPRSLPFWMRVSPRPAVWARMSKNSCSQPMNRSGYSSVNQHKPGVNPPLWLLAELTYRCPLQCPYCSNPLDFAQQEKELSTEQWIDVFRQARAMGSVQLGFSGGEPLTRKDLPDLIKAARDLGFYTNLITSGIGLTEKKLEAFSDAGLDHIQISFQASDETLNAALAGSKKAFQQKLEMARAVKAHGYPMVLNFVLHRHNIDQIDKIIDLCIELEADDVELATCQFYGWAQLNREGLLPTREQIARAEGIVNQYRARMSDSGSLTNLLFVTPDYYEERPKPCMGGWGAIFLSVTPDGTALPCHSARQLPVAFPSVLEQSLEDIWYHSFGFNRYRGYDWMPEPCRSCDEKEKDFGGCRCQAFMLTGDADNADPVCSKSPHHGKILDARREADCSDIKIGQLQFRNRSNSQLIYKTRIL</sequence>
<dbReference type="EMBL" id="AP012032">
    <property type="protein sequence ID" value="BAK11270.1"/>
    <property type="molecule type" value="Genomic_DNA"/>
</dbReference>
<keyword evidence="3 8" id="KW-0479">Metal-binding</keyword>
<keyword evidence="1 8" id="KW-0004">4Fe-4S</keyword>
<dbReference type="SFLD" id="SFLDG01067">
    <property type="entry name" value="SPASM/twitch_domain_containing"/>
    <property type="match status" value="1"/>
</dbReference>
<dbReference type="GO" id="GO:0032324">
    <property type="term" value="P:molybdopterin cofactor biosynthetic process"/>
    <property type="evidence" value="ECO:0007669"/>
    <property type="project" value="UniProtKB-ARBA"/>
</dbReference>
<dbReference type="SFLD" id="SFLDS00029">
    <property type="entry name" value="Radical_SAM"/>
    <property type="match status" value="1"/>
</dbReference>
<dbReference type="PANTHER" id="PTHR11228">
    <property type="entry name" value="RADICAL SAM DOMAIN PROTEIN"/>
    <property type="match status" value="1"/>
</dbReference>
<dbReference type="InterPro" id="IPR006638">
    <property type="entry name" value="Elp3/MiaA/NifB-like_rSAM"/>
</dbReference>
<proteinExistence type="inferred from homology"/>
<keyword evidence="7 8" id="KW-0411">Iron-sulfur</keyword>
<dbReference type="PIRSF" id="PIRSF037420">
    <property type="entry name" value="PQQ_syn_pqqE"/>
    <property type="match status" value="1"/>
</dbReference>
<dbReference type="HAMAP" id="MF_00660">
    <property type="entry name" value="PqqE"/>
    <property type="match status" value="1"/>
</dbReference>
<comment type="cofactor">
    <cofactor evidence="8">
        <name>[4Fe-4S] cluster</name>
        <dbReference type="ChEBI" id="CHEBI:49883"/>
    </cofactor>
    <text evidence="8">Binds 1 [4Fe-4S] cluster. The cluster is coordinated with 3 cysteines and an exchangeable S-adenosyl-L-methionine.</text>
</comment>
<dbReference type="PANTHER" id="PTHR11228:SF7">
    <property type="entry name" value="PQQA PEPTIDE CYCLASE"/>
    <property type="match status" value="1"/>
</dbReference>
<keyword evidence="2 8" id="KW-0949">S-adenosyl-L-methionine</keyword>
<dbReference type="KEGG" id="paj:PAJ_1190"/>
<keyword evidence="5 8" id="KW-0560">Oxidoreductase</keyword>
<dbReference type="Gene3D" id="3.20.20.70">
    <property type="entry name" value="Aldolase class I"/>
    <property type="match status" value="1"/>
</dbReference>
<dbReference type="InterPro" id="IPR050377">
    <property type="entry name" value="Radical_SAM_PqqE_MftC-like"/>
</dbReference>
<reference evidence="11" key="1">
    <citation type="journal article" date="2012" name="Appl. Microbiol. Biotechnol.">
        <title>The complete genome sequence of Pantoea ananatis AJ13355, an organism with great biotechnological potential.</title>
        <authorList>
            <person name="Hara Y."/>
            <person name="Kadotani N."/>
            <person name="Izui H."/>
            <person name="Katashkina J.I."/>
            <person name="Kuvaeva T.M."/>
            <person name="Andreeva I.G."/>
            <person name="Golubeva L.I."/>
            <person name="Malko D.B."/>
            <person name="Makeev V.J."/>
            <person name="Mashko S.V."/>
            <person name="Kozlov Y.I."/>
        </authorList>
    </citation>
    <scope>NUCLEOTIDE SEQUENCE [LARGE SCALE GENOMIC DNA]</scope>
    <source>
        <strain evidence="11">AJ13355</strain>
    </source>
</reference>
<dbReference type="GO" id="GO:0016491">
    <property type="term" value="F:oxidoreductase activity"/>
    <property type="evidence" value="ECO:0007669"/>
    <property type="project" value="UniProtKB-KW"/>
</dbReference>
<feature type="binding site" evidence="8">
    <location>
        <position position="79"/>
    </location>
    <ligand>
        <name>[4Fe-4S] cluster</name>
        <dbReference type="ChEBI" id="CHEBI:49883"/>
        <note>4Fe-4S-S-AdoMet</note>
    </ligand>
</feature>
<dbReference type="SFLD" id="SFLDF00280">
    <property type="entry name" value="coenzyme_PQQ_synthesis_protein"/>
    <property type="match status" value="1"/>
</dbReference>
<dbReference type="Proteomes" id="UP000006690">
    <property type="component" value="Chromosome"/>
</dbReference>
<dbReference type="PROSITE" id="PS01305">
    <property type="entry name" value="MOAA_NIFB_PQQE"/>
    <property type="match status" value="1"/>
</dbReference>
<accession>A0A0H3L058</accession>
<name>A0A0H3L058_PANAA</name>
<protein>
    <recommendedName>
        <fullName evidence="8">PqqA peptide cyclase</fullName>
        <ecNumber evidence="8">1.21.98.4</ecNumber>
    </recommendedName>
    <alternativeName>
        <fullName evidence="8">Coenzyme PQQ synthesis protein E</fullName>
    </alternativeName>
</protein>
<dbReference type="HOGENOM" id="CLU_009273_4_7_6"/>
<evidence type="ECO:0000256" key="8">
    <source>
        <dbReference type="HAMAP-Rule" id="MF_00660"/>
    </source>
</evidence>
<dbReference type="InterPro" id="IPR017200">
    <property type="entry name" value="PqqE-like"/>
</dbReference>
<comment type="catalytic activity">
    <reaction evidence="8">
        <text>[PQQ precursor protein] + S-adenosyl-L-methionine = E-Y cross-linked-[PQQ precursor protein] + 5'-deoxyadenosine + L-methionine + H(+)</text>
        <dbReference type="Rhea" id="RHEA:56836"/>
        <dbReference type="Rhea" id="RHEA-COMP:14800"/>
        <dbReference type="Rhea" id="RHEA-COMP:14801"/>
        <dbReference type="ChEBI" id="CHEBI:15378"/>
        <dbReference type="ChEBI" id="CHEBI:17319"/>
        <dbReference type="ChEBI" id="CHEBI:57844"/>
        <dbReference type="ChEBI" id="CHEBI:59789"/>
        <dbReference type="ChEBI" id="CHEBI:141026"/>
        <dbReference type="ChEBI" id="CHEBI:141027"/>
        <dbReference type="EC" id="1.21.98.4"/>
    </reaction>
</comment>
<evidence type="ECO:0000256" key="3">
    <source>
        <dbReference type="ARBA" id="ARBA00022723"/>
    </source>
</evidence>
<evidence type="ECO:0000256" key="6">
    <source>
        <dbReference type="ARBA" id="ARBA00023004"/>
    </source>
</evidence>
<evidence type="ECO:0000256" key="4">
    <source>
        <dbReference type="ARBA" id="ARBA00022905"/>
    </source>
</evidence>
<evidence type="ECO:0000259" key="9">
    <source>
        <dbReference type="PROSITE" id="PS51918"/>
    </source>
</evidence>
<comment type="similarity">
    <text evidence="8">Belongs to the radical SAM superfamily. PqqE family.</text>
</comment>
<dbReference type="SFLD" id="SFLDG01386">
    <property type="entry name" value="main_SPASM_domain-containing"/>
    <property type="match status" value="1"/>
</dbReference>
<dbReference type="GO" id="GO:0005506">
    <property type="term" value="F:iron ion binding"/>
    <property type="evidence" value="ECO:0007669"/>
    <property type="project" value="UniProtKB-UniRule"/>
</dbReference>
<dbReference type="SMART" id="SM00729">
    <property type="entry name" value="Elp3"/>
    <property type="match status" value="1"/>
</dbReference>
<dbReference type="GO" id="GO:0009975">
    <property type="term" value="F:cyclase activity"/>
    <property type="evidence" value="ECO:0007669"/>
    <property type="project" value="UniProtKB-UniRule"/>
</dbReference>
<organism evidence="10 11">
    <name type="scientific">Pantoea ananatis (strain AJ13355)</name>
    <dbReference type="NCBI Taxonomy" id="932677"/>
    <lineage>
        <taxon>Bacteria</taxon>
        <taxon>Pseudomonadati</taxon>
        <taxon>Pseudomonadota</taxon>
        <taxon>Gammaproteobacteria</taxon>
        <taxon>Enterobacterales</taxon>
        <taxon>Erwiniaceae</taxon>
        <taxon>Pantoea</taxon>
    </lineage>
</organism>
<comment type="pathway">
    <text evidence="8">Cofactor biosynthesis; pyrroloquinoline quinone biosynthesis.</text>
</comment>
<dbReference type="eggNOG" id="COG0535">
    <property type="taxonomic scope" value="Bacteria"/>
</dbReference>
<comment type="subunit">
    <text evidence="8">Interacts with PqqD. The interaction is necessary for activity of PqqE.</text>
</comment>
<feature type="binding site" evidence="8">
    <location>
        <position position="75"/>
    </location>
    <ligand>
        <name>[4Fe-4S] cluster</name>
        <dbReference type="ChEBI" id="CHEBI:49883"/>
        <note>4Fe-4S-S-AdoMet</note>
    </ligand>
</feature>
<dbReference type="InterPro" id="IPR023885">
    <property type="entry name" value="4Fe4S-binding_SPASM_dom"/>
</dbReference>
<dbReference type="CDD" id="cd01335">
    <property type="entry name" value="Radical_SAM"/>
    <property type="match status" value="1"/>
</dbReference>
<dbReference type="CDD" id="cd21119">
    <property type="entry name" value="SPASM_PqqE"/>
    <property type="match status" value="1"/>
</dbReference>